<dbReference type="PANTHER" id="PTHR12209">
    <property type="entry name" value="NON-SPECIFIC SERINE/THREONINE PROTEIN KINASE"/>
    <property type="match status" value="1"/>
</dbReference>
<evidence type="ECO:0000256" key="4">
    <source>
        <dbReference type="ARBA" id="ARBA00022679"/>
    </source>
</evidence>
<protein>
    <recommendedName>
        <fullName evidence="2">non-specific serine/threonine protein kinase</fullName>
        <ecNumber evidence="2">2.7.11.1</ecNumber>
    </recommendedName>
</protein>
<feature type="compositionally biased region" description="Basic and acidic residues" evidence="11">
    <location>
        <begin position="163"/>
        <end position="179"/>
    </location>
</feature>
<dbReference type="Pfam" id="PF06293">
    <property type="entry name" value="Kdo"/>
    <property type="match status" value="1"/>
</dbReference>
<evidence type="ECO:0000256" key="9">
    <source>
        <dbReference type="ARBA" id="ARBA00047899"/>
    </source>
</evidence>
<sequence length="179" mass="20663">MELWKQGAEAKLYKTNFYGKPCIVKERFTKSYRHPILDKSLTAHRIKSEIRAMLRCRMNGILTPTVYFVNMESSCIYMEEMQDSLTVRDHIQNVQNAQDTAEAIETLTPLADAIGITLGIMHKQNIVHGDLTTSNMLLQGLLQEQRHRIKRCHSKAGGGQNERSQENHGWMIKDYRDKN</sequence>
<organism evidence="12 13">
    <name type="scientific">Crassostrea virginica</name>
    <name type="common">Eastern oyster</name>
    <dbReference type="NCBI Taxonomy" id="6565"/>
    <lineage>
        <taxon>Eukaryota</taxon>
        <taxon>Metazoa</taxon>
        <taxon>Spiralia</taxon>
        <taxon>Lophotrochozoa</taxon>
        <taxon>Mollusca</taxon>
        <taxon>Bivalvia</taxon>
        <taxon>Autobranchia</taxon>
        <taxon>Pteriomorphia</taxon>
        <taxon>Ostreida</taxon>
        <taxon>Ostreoidea</taxon>
        <taxon>Ostreidae</taxon>
        <taxon>Crassostrea</taxon>
    </lineage>
</organism>
<evidence type="ECO:0000256" key="8">
    <source>
        <dbReference type="ARBA" id="ARBA00022840"/>
    </source>
</evidence>
<name>A0A8B8EU66_CRAVI</name>
<evidence type="ECO:0000313" key="13">
    <source>
        <dbReference type="RefSeq" id="XP_022343520.1"/>
    </source>
</evidence>
<dbReference type="GO" id="GO:0070525">
    <property type="term" value="P:tRNA threonylcarbamoyladenosine metabolic process"/>
    <property type="evidence" value="ECO:0007669"/>
    <property type="project" value="TreeGrafter"/>
</dbReference>
<keyword evidence="8" id="KW-0067">ATP-binding</keyword>
<feature type="region of interest" description="Disordered" evidence="11">
    <location>
        <begin position="153"/>
        <end position="179"/>
    </location>
</feature>
<gene>
    <name evidence="13" type="primary">LOC111136727</name>
</gene>
<dbReference type="OrthoDB" id="3399at2759"/>
<evidence type="ECO:0000256" key="10">
    <source>
        <dbReference type="ARBA" id="ARBA00048679"/>
    </source>
</evidence>
<evidence type="ECO:0000256" key="1">
    <source>
        <dbReference type="ARBA" id="ARBA00010630"/>
    </source>
</evidence>
<accession>A0A8B8EU66</accession>
<dbReference type="PANTHER" id="PTHR12209:SF0">
    <property type="entry name" value="EKC_KEOPS COMPLEX SUBUNIT TP53RK"/>
    <property type="match status" value="1"/>
</dbReference>
<dbReference type="Gene3D" id="3.30.200.20">
    <property type="entry name" value="Phosphorylase Kinase, domain 1"/>
    <property type="match status" value="1"/>
</dbReference>
<evidence type="ECO:0000256" key="11">
    <source>
        <dbReference type="SAM" id="MobiDB-lite"/>
    </source>
</evidence>
<dbReference type="GO" id="GO:0005829">
    <property type="term" value="C:cytosol"/>
    <property type="evidence" value="ECO:0007669"/>
    <property type="project" value="TreeGrafter"/>
</dbReference>
<dbReference type="RefSeq" id="XP_022343520.1">
    <property type="nucleotide sequence ID" value="XM_022487812.1"/>
</dbReference>
<comment type="similarity">
    <text evidence="1">Belongs to the protein kinase superfamily. BUD32 family.</text>
</comment>
<evidence type="ECO:0000256" key="2">
    <source>
        <dbReference type="ARBA" id="ARBA00012513"/>
    </source>
</evidence>
<keyword evidence="4" id="KW-0808">Transferase</keyword>
<evidence type="ECO:0000256" key="3">
    <source>
        <dbReference type="ARBA" id="ARBA00022527"/>
    </source>
</evidence>
<dbReference type="Gene3D" id="1.10.510.10">
    <property type="entry name" value="Transferase(Phosphotransferase) domain 1"/>
    <property type="match status" value="1"/>
</dbReference>
<keyword evidence="7" id="KW-0418">Kinase</keyword>
<dbReference type="GO" id="GO:0005634">
    <property type="term" value="C:nucleus"/>
    <property type="evidence" value="ECO:0007669"/>
    <property type="project" value="TreeGrafter"/>
</dbReference>
<dbReference type="InterPro" id="IPR008266">
    <property type="entry name" value="Tyr_kinase_AS"/>
</dbReference>
<dbReference type="InterPro" id="IPR011009">
    <property type="entry name" value="Kinase-like_dom_sf"/>
</dbReference>
<dbReference type="GO" id="GO:0004674">
    <property type="term" value="F:protein serine/threonine kinase activity"/>
    <property type="evidence" value="ECO:0007669"/>
    <property type="project" value="UniProtKB-KW"/>
</dbReference>
<dbReference type="GO" id="GO:0008033">
    <property type="term" value="P:tRNA processing"/>
    <property type="evidence" value="ECO:0007669"/>
    <property type="project" value="UniProtKB-KW"/>
</dbReference>
<keyword evidence="6" id="KW-0547">Nucleotide-binding</keyword>
<dbReference type="GO" id="GO:0005524">
    <property type="term" value="F:ATP binding"/>
    <property type="evidence" value="ECO:0007669"/>
    <property type="project" value="UniProtKB-KW"/>
</dbReference>
<evidence type="ECO:0000256" key="5">
    <source>
        <dbReference type="ARBA" id="ARBA00022694"/>
    </source>
</evidence>
<evidence type="ECO:0000256" key="6">
    <source>
        <dbReference type="ARBA" id="ARBA00022741"/>
    </source>
</evidence>
<dbReference type="SUPFAM" id="SSF56112">
    <property type="entry name" value="Protein kinase-like (PK-like)"/>
    <property type="match status" value="1"/>
</dbReference>
<proteinExistence type="inferred from homology"/>
<keyword evidence="3" id="KW-0723">Serine/threonine-protein kinase</keyword>
<dbReference type="Proteomes" id="UP000694844">
    <property type="component" value="Chromosome 5"/>
</dbReference>
<dbReference type="FunFam" id="3.30.200.20:FF:000201">
    <property type="entry name" value="TP53-regulating kinase isoform X1"/>
    <property type="match status" value="1"/>
</dbReference>
<evidence type="ECO:0000256" key="7">
    <source>
        <dbReference type="ARBA" id="ARBA00022777"/>
    </source>
</evidence>
<dbReference type="AlphaFoldDB" id="A0A8B8EU66"/>
<dbReference type="GO" id="GO:0000408">
    <property type="term" value="C:EKC/KEOPS complex"/>
    <property type="evidence" value="ECO:0007669"/>
    <property type="project" value="UniProtKB-ARBA"/>
</dbReference>
<dbReference type="PROSITE" id="PS00109">
    <property type="entry name" value="PROTEIN_KINASE_TYR"/>
    <property type="match status" value="1"/>
</dbReference>
<reference evidence="13" key="1">
    <citation type="submission" date="2025-08" db="UniProtKB">
        <authorList>
            <consortium name="RefSeq"/>
        </authorList>
    </citation>
    <scope>IDENTIFICATION</scope>
    <source>
        <tissue evidence="13">Whole sample</tissue>
    </source>
</reference>
<keyword evidence="12" id="KW-1185">Reference proteome</keyword>
<keyword evidence="5" id="KW-0819">tRNA processing</keyword>
<comment type="catalytic activity">
    <reaction evidence="9">
        <text>L-threonyl-[protein] + ATP = O-phospho-L-threonyl-[protein] + ADP + H(+)</text>
        <dbReference type="Rhea" id="RHEA:46608"/>
        <dbReference type="Rhea" id="RHEA-COMP:11060"/>
        <dbReference type="Rhea" id="RHEA-COMP:11605"/>
        <dbReference type="ChEBI" id="CHEBI:15378"/>
        <dbReference type="ChEBI" id="CHEBI:30013"/>
        <dbReference type="ChEBI" id="CHEBI:30616"/>
        <dbReference type="ChEBI" id="CHEBI:61977"/>
        <dbReference type="ChEBI" id="CHEBI:456216"/>
        <dbReference type="EC" id="2.7.11.1"/>
    </reaction>
</comment>
<comment type="catalytic activity">
    <reaction evidence="10">
        <text>L-seryl-[protein] + ATP = O-phospho-L-seryl-[protein] + ADP + H(+)</text>
        <dbReference type="Rhea" id="RHEA:17989"/>
        <dbReference type="Rhea" id="RHEA-COMP:9863"/>
        <dbReference type="Rhea" id="RHEA-COMP:11604"/>
        <dbReference type="ChEBI" id="CHEBI:15378"/>
        <dbReference type="ChEBI" id="CHEBI:29999"/>
        <dbReference type="ChEBI" id="CHEBI:30616"/>
        <dbReference type="ChEBI" id="CHEBI:83421"/>
        <dbReference type="ChEBI" id="CHEBI:456216"/>
        <dbReference type="EC" id="2.7.11.1"/>
    </reaction>
</comment>
<dbReference type="GeneID" id="111136727"/>
<dbReference type="EC" id="2.7.11.1" evidence="2"/>
<evidence type="ECO:0000313" key="12">
    <source>
        <dbReference type="Proteomes" id="UP000694844"/>
    </source>
</evidence>